<dbReference type="RefSeq" id="WP_188993318.1">
    <property type="nucleotide sequence ID" value="NZ_BMHP01000002.1"/>
</dbReference>
<keyword evidence="1" id="KW-1133">Transmembrane helix</keyword>
<comment type="caution">
    <text evidence="2">The sequence shown here is derived from an EMBL/GenBank/DDBJ whole genome shotgun (WGS) entry which is preliminary data.</text>
</comment>
<keyword evidence="1" id="KW-0472">Membrane</keyword>
<evidence type="ECO:0000313" key="2">
    <source>
        <dbReference type="EMBL" id="GGD75341.1"/>
    </source>
</evidence>
<reference evidence="2" key="1">
    <citation type="journal article" date="2014" name="Int. J. Syst. Evol. Microbiol.">
        <title>Complete genome sequence of Corynebacterium casei LMG S-19264T (=DSM 44701T), isolated from a smear-ripened cheese.</title>
        <authorList>
            <consortium name="US DOE Joint Genome Institute (JGI-PGF)"/>
            <person name="Walter F."/>
            <person name="Albersmeier A."/>
            <person name="Kalinowski J."/>
            <person name="Ruckert C."/>
        </authorList>
    </citation>
    <scope>NUCLEOTIDE SEQUENCE</scope>
    <source>
        <strain evidence="2">CGMCC 1.15178</strain>
    </source>
</reference>
<protein>
    <submittedName>
        <fullName evidence="2">Uncharacterized protein</fullName>
    </submittedName>
</protein>
<dbReference type="AlphaFoldDB" id="A0A916Z489"/>
<keyword evidence="1" id="KW-0812">Transmembrane</keyword>
<gene>
    <name evidence="2" type="ORF">GCM10010911_36600</name>
</gene>
<dbReference type="EMBL" id="BMHP01000002">
    <property type="protein sequence ID" value="GGD75341.1"/>
    <property type="molecule type" value="Genomic_DNA"/>
</dbReference>
<feature type="transmembrane region" description="Helical" evidence="1">
    <location>
        <begin position="44"/>
        <end position="61"/>
    </location>
</feature>
<dbReference type="Proteomes" id="UP000612456">
    <property type="component" value="Unassembled WGS sequence"/>
</dbReference>
<organism evidence="2 3">
    <name type="scientific">Paenibacillus nasutitermitis</name>
    <dbReference type="NCBI Taxonomy" id="1652958"/>
    <lineage>
        <taxon>Bacteria</taxon>
        <taxon>Bacillati</taxon>
        <taxon>Bacillota</taxon>
        <taxon>Bacilli</taxon>
        <taxon>Bacillales</taxon>
        <taxon>Paenibacillaceae</taxon>
        <taxon>Paenibacillus</taxon>
    </lineage>
</organism>
<feature type="transmembrane region" description="Helical" evidence="1">
    <location>
        <begin position="20"/>
        <end position="37"/>
    </location>
</feature>
<proteinExistence type="predicted"/>
<reference evidence="2" key="2">
    <citation type="submission" date="2020-09" db="EMBL/GenBank/DDBJ databases">
        <authorList>
            <person name="Sun Q."/>
            <person name="Zhou Y."/>
        </authorList>
    </citation>
    <scope>NUCLEOTIDE SEQUENCE</scope>
    <source>
        <strain evidence="2">CGMCC 1.15178</strain>
    </source>
</reference>
<sequence length="147" mass="16298">MGFDFNYDTDTWIQFLKDNWVILLIALVVLFIVIRIVKTVVKWLIVAVIVVGLVLYSGYTMDDLASLSTKVTESVKQEAITAMAGEAKDATYTSNSDGTFTITTKNLEMQGKPGDNEVKVSFRGAPLGTWKIDETIRALIETAKKNV</sequence>
<accession>A0A916Z489</accession>
<keyword evidence="3" id="KW-1185">Reference proteome</keyword>
<evidence type="ECO:0000313" key="3">
    <source>
        <dbReference type="Proteomes" id="UP000612456"/>
    </source>
</evidence>
<name>A0A916Z489_9BACL</name>
<evidence type="ECO:0000256" key="1">
    <source>
        <dbReference type="SAM" id="Phobius"/>
    </source>
</evidence>